<evidence type="ECO:0000256" key="1">
    <source>
        <dbReference type="ARBA" id="ARBA00009667"/>
    </source>
</evidence>
<evidence type="ECO:0000256" key="3">
    <source>
        <dbReference type="ARBA" id="ARBA00023102"/>
    </source>
</evidence>
<proteinExistence type="inferred from homology"/>
<dbReference type="RefSeq" id="WP_344545303.1">
    <property type="nucleotide sequence ID" value="NZ_BAAATD010000007.1"/>
</dbReference>
<evidence type="ECO:0000256" key="5">
    <source>
        <dbReference type="RuleBase" id="RU003657"/>
    </source>
</evidence>
<dbReference type="PANTHER" id="PTHR21235:SF2">
    <property type="entry name" value="IMIDAZOLE GLYCEROL PHOSPHATE SYNTHASE HISHF"/>
    <property type="match status" value="1"/>
</dbReference>
<organism evidence="6 7">
    <name type="scientific">Actinomadura fulvescens</name>
    <dbReference type="NCBI Taxonomy" id="46160"/>
    <lineage>
        <taxon>Bacteria</taxon>
        <taxon>Bacillati</taxon>
        <taxon>Actinomycetota</taxon>
        <taxon>Actinomycetes</taxon>
        <taxon>Streptosporangiales</taxon>
        <taxon>Thermomonosporaceae</taxon>
        <taxon>Actinomadura</taxon>
    </lineage>
</organism>
<dbReference type="InterPro" id="IPR011060">
    <property type="entry name" value="RibuloseP-bd_barrel"/>
</dbReference>
<evidence type="ECO:0000313" key="7">
    <source>
        <dbReference type="Proteomes" id="UP001501509"/>
    </source>
</evidence>
<protein>
    <submittedName>
        <fullName evidence="6">Imidazole glycerol phosphate synthase subunit HisF</fullName>
    </submittedName>
</protein>
<sequence length="256" mass="27612">MKEPQAPTAAPVVPCLEVHEGRTTEPSGIPGLTDPCDPVMICRHYRRQGVQTIMLDILDDWDRHERFVRLIKRVADLVPTLWVAVATGFAPSLRAAGALLGAGADMIGLSTTSVENPQVMREVADRHGSERVLGMMDVRRVGPGRWNVFIRGGTKRTGLDAITWADILVELGAGLLLPNSLDGEEGGEGYDIDLYQAIADTVQTPLIVGGGASTPEHLYDGLRQPHVLFAAVAKATHSGAMSITQAHDYLHERGLV</sequence>
<dbReference type="InterPro" id="IPR006062">
    <property type="entry name" value="His_biosynth"/>
</dbReference>
<dbReference type="Proteomes" id="UP001501509">
    <property type="component" value="Unassembled WGS sequence"/>
</dbReference>
<evidence type="ECO:0000256" key="2">
    <source>
        <dbReference type="ARBA" id="ARBA00022605"/>
    </source>
</evidence>
<dbReference type="InterPro" id="IPR013785">
    <property type="entry name" value="Aldolase_TIM"/>
</dbReference>
<accession>A0ABN3Q2E2</accession>
<comment type="pathway">
    <text evidence="4">Amino-acid biosynthesis.</text>
</comment>
<name>A0ABN3Q2E2_9ACTN</name>
<reference evidence="6 7" key="1">
    <citation type="journal article" date="2019" name="Int. J. Syst. Evol. Microbiol.">
        <title>The Global Catalogue of Microorganisms (GCM) 10K type strain sequencing project: providing services to taxonomists for standard genome sequencing and annotation.</title>
        <authorList>
            <consortium name="The Broad Institute Genomics Platform"/>
            <consortium name="The Broad Institute Genome Sequencing Center for Infectious Disease"/>
            <person name="Wu L."/>
            <person name="Ma J."/>
        </authorList>
    </citation>
    <scope>NUCLEOTIDE SEQUENCE [LARGE SCALE GENOMIC DNA]</scope>
    <source>
        <strain evidence="6 7">JCM 6833</strain>
    </source>
</reference>
<keyword evidence="3 5" id="KW-0368">Histidine biosynthesis</keyword>
<comment type="caution">
    <text evidence="6">The sequence shown here is derived from an EMBL/GenBank/DDBJ whole genome shotgun (WGS) entry which is preliminary data.</text>
</comment>
<keyword evidence="7" id="KW-1185">Reference proteome</keyword>
<keyword evidence="2 5" id="KW-0028">Amino-acid biosynthesis</keyword>
<gene>
    <name evidence="6" type="primary">hisF_3</name>
    <name evidence="6" type="ORF">GCM10010411_54720</name>
</gene>
<dbReference type="SUPFAM" id="SSF51366">
    <property type="entry name" value="Ribulose-phoshate binding barrel"/>
    <property type="match status" value="1"/>
</dbReference>
<dbReference type="InterPro" id="IPR050064">
    <property type="entry name" value="IGPS_HisA/HisF"/>
</dbReference>
<dbReference type="PANTHER" id="PTHR21235">
    <property type="entry name" value="IMIDAZOLE GLYCEROL PHOSPHATE SYNTHASE SUBUNIT HISF/H IGP SYNTHASE SUBUNIT HISF/H"/>
    <property type="match status" value="1"/>
</dbReference>
<evidence type="ECO:0000313" key="6">
    <source>
        <dbReference type="EMBL" id="GAA2612981.1"/>
    </source>
</evidence>
<dbReference type="Gene3D" id="3.20.20.70">
    <property type="entry name" value="Aldolase class I"/>
    <property type="match status" value="1"/>
</dbReference>
<evidence type="ECO:0000256" key="4">
    <source>
        <dbReference type="ARBA" id="ARBA00029440"/>
    </source>
</evidence>
<dbReference type="Pfam" id="PF00977">
    <property type="entry name" value="His_biosynth"/>
    <property type="match status" value="1"/>
</dbReference>
<dbReference type="EMBL" id="BAAATD010000007">
    <property type="protein sequence ID" value="GAA2612981.1"/>
    <property type="molecule type" value="Genomic_DNA"/>
</dbReference>
<comment type="similarity">
    <text evidence="1 5">Belongs to the HisA/HisF family.</text>
</comment>